<reference evidence="2 3" key="1">
    <citation type="journal article" date="2005" name="BMC Genomics">
        <title>Bacterial genome adaptation to niches: divergence of the potential virulence genes in three Burkholderia species of different survival strategies.</title>
        <authorList>
            <person name="Kim H.S."/>
            <person name="Schell M.A."/>
            <person name="Yu Y."/>
            <person name="Ulrich R.L."/>
            <person name="Sarria S.H."/>
            <person name="Nierman W.C."/>
            <person name="DeShazer D."/>
        </authorList>
    </citation>
    <scope>NUCLEOTIDE SEQUENCE [LARGE SCALE GENOMIC DNA]</scope>
    <source>
        <strain evidence="3">ATCC 700388 / DSM 13276 / CCUG 48851 / CIP 106301 / E264</strain>
    </source>
</reference>
<dbReference type="KEGG" id="bte:BTH_II0371"/>
<name>Q2T8C8_BURTA</name>
<evidence type="ECO:0000256" key="1">
    <source>
        <dbReference type="SAM" id="MobiDB-lite"/>
    </source>
</evidence>
<dbReference type="EMBL" id="CP000085">
    <property type="protein sequence ID" value="ABC33936.1"/>
    <property type="molecule type" value="Genomic_DNA"/>
</dbReference>
<dbReference type="AlphaFoldDB" id="Q2T8C8"/>
<sequence length="68" mass="7583">MRYWALATRGMDFSVEDRVDAVACNKVLWKGLMSGRAYPVRVGERAAPRRRGDDDDVKVSQAKGALRG</sequence>
<dbReference type="Proteomes" id="UP000001930">
    <property type="component" value="Chromosome II"/>
</dbReference>
<evidence type="ECO:0000313" key="2">
    <source>
        <dbReference type="EMBL" id="ABC33936.1"/>
    </source>
</evidence>
<gene>
    <name evidence="2" type="ordered locus">BTH_II0371</name>
</gene>
<accession>Q2T8C8</accession>
<feature type="region of interest" description="Disordered" evidence="1">
    <location>
        <begin position="44"/>
        <end position="68"/>
    </location>
</feature>
<proteinExistence type="predicted"/>
<organism evidence="2 3">
    <name type="scientific">Burkholderia thailandensis (strain ATCC 700388 / DSM 13276 / CCUG 48851 / CIP 106301 / E264)</name>
    <dbReference type="NCBI Taxonomy" id="271848"/>
    <lineage>
        <taxon>Bacteria</taxon>
        <taxon>Pseudomonadati</taxon>
        <taxon>Pseudomonadota</taxon>
        <taxon>Betaproteobacteria</taxon>
        <taxon>Burkholderiales</taxon>
        <taxon>Burkholderiaceae</taxon>
        <taxon>Burkholderia</taxon>
        <taxon>pseudomallei group</taxon>
    </lineage>
</organism>
<protein>
    <submittedName>
        <fullName evidence="2">Uncharacterized protein</fullName>
    </submittedName>
</protein>
<keyword evidence="3" id="KW-1185">Reference proteome</keyword>
<evidence type="ECO:0000313" key="3">
    <source>
        <dbReference type="Proteomes" id="UP000001930"/>
    </source>
</evidence>
<feature type="compositionally biased region" description="Basic and acidic residues" evidence="1">
    <location>
        <begin position="44"/>
        <end position="53"/>
    </location>
</feature>
<dbReference type="HOGENOM" id="CLU_2785969_0_0_4"/>